<name>A0A4P6FGI4_9MICO</name>
<feature type="transmembrane region" description="Helical" evidence="1">
    <location>
        <begin position="117"/>
        <end position="137"/>
    </location>
</feature>
<keyword evidence="1" id="KW-0472">Membrane</keyword>
<dbReference type="EMBL" id="CP035493">
    <property type="protein sequence ID" value="QAY69708.1"/>
    <property type="molecule type" value="Genomic_DNA"/>
</dbReference>
<evidence type="ECO:0000313" key="2">
    <source>
        <dbReference type="EMBL" id="QAY69708.1"/>
    </source>
</evidence>
<keyword evidence="1" id="KW-0812">Transmembrane</keyword>
<evidence type="ECO:0000256" key="1">
    <source>
        <dbReference type="SAM" id="Phobius"/>
    </source>
</evidence>
<organism evidence="2 3">
    <name type="scientific">Xylanimonas protaetiae</name>
    <dbReference type="NCBI Taxonomy" id="2509457"/>
    <lineage>
        <taxon>Bacteria</taxon>
        <taxon>Bacillati</taxon>
        <taxon>Actinomycetota</taxon>
        <taxon>Actinomycetes</taxon>
        <taxon>Micrococcales</taxon>
        <taxon>Promicromonosporaceae</taxon>
        <taxon>Xylanimonas</taxon>
    </lineage>
</organism>
<accession>A0A4P6FGI4</accession>
<feature type="transmembrane region" description="Helical" evidence="1">
    <location>
        <begin position="26"/>
        <end position="47"/>
    </location>
</feature>
<evidence type="ECO:0000313" key="3">
    <source>
        <dbReference type="Proteomes" id="UP000292118"/>
    </source>
</evidence>
<dbReference type="Proteomes" id="UP000292118">
    <property type="component" value="Chromosome"/>
</dbReference>
<dbReference type="OrthoDB" id="3253635at2"/>
<sequence length="183" mass="19586">MEVVMSAVTERREGALSAATPSLPTVARSAFAVLRLVLAFEFLWAFFDKLLGLGRSTPSERAWVNGGQPTAGFLKGVEGPFKGFFNGLSGNAFVDVLFMLGLLGIGLALALGIGMRVAAVCAAVLLMMMWAASLPIATNPFLDEHWLEAIAIVGLAWGNIGETWGLGKQWAALPLVRKNPWLR</sequence>
<keyword evidence="3" id="KW-1185">Reference proteome</keyword>
<dbReference type="KEGG" id="xya:ET471_06350"/>
<proteinExistence type="predicted"/>
<protein>
    <submittedName>
        <fullName evidence="2">DoxX family membrane protein</fullName>
    </submittedName>
</protein>
<gene>
    <name evidence="2" type="ORF">ET471_06350</name>
</gene>
<reference evidence="2 3" key="1">
    <citation type="submission" date="2019-01" db="EMBL/GenBank/DDBJ databases">
        <title>Genome sequencing of strain FW10M-9.</title>
        <authorList>
            <person name="Heo J."/>
            <person name="Kim S.-J."/>
            <person name="Kim J.-S."/>
            <person name="Hong S.-B."/>
            <person name="Kwon S.-W."/>
        </authorList>
    </citation>
    <scope>NUCLEOTIDE SEQUENCE [LARGE SCALE GENOMIC DNA]</scope>
    <source>
        <strain evidence="2 3">FW10M-9</strain>
    </source>
</reference>
<feature type="transmembrane region" description="Helical" evidence="1">
    <location>
        <begin position="92"/>
        <end position="111"/>
    </location>
</feature>
<dbReference type="AlphaFoldDB" id="A0A4P6FGI4"/>
<keyword evidence="1" id="KW-1133">Transmembrane helix</keyword>